<evidence type="ECO:0000313" key="10">
    <source>
        <dbReference type="Proteomes" id="UP000263900"/>
    </source>
</evidence>
<dbReference type="InterPro" id="IPR007627">
    <property type="entry name" value="RNA_pol_sigma70_r2"/>
</dbReference>
<evidence type="ECO:0000259" key="8">
    <source>
        <dbReference type="Pfam" id="PF08281"/>
    </source>
</evidence>
<dbReference type="PANTHER" id="PTHR43133">
    <property type="entry name" value="RNA POLYMERASE ECF-TYPE SIGMA FACTO"/>
    <property type="match status" value="1"/>
</dbReference>
<dbReference type="KEGG" id="pseg:D3H65_21855"/>
<dbReference type="AlphaFoldDB" id="A0A3B7MT94"/>
<feature type="domain" description="RNA polymerase sigma-70 region 2" evidence="7">
    <location>
        <begin position="2"/>
        <end position="66"/>
    </location>
</feature>
<dbReference type="SUPFAM" id="SSF88659">
    <property type="entry name" value="Sigma3 and sigma4 domains of RNA polymerase sigma factors"/>
    <property type="match status" value="1"/>
</dbReference>
<keyword evidence="2 6" id="KW-0805">Transcription regulation</keyword>
<evidence type="ECO:0000256" key="1">
    <source>
        <dbReference type="ARBA" id="ARBA00010641"/>
    </source>
</evidence>
<evidence type="ECO:0000313" key="9">
    <source>
        <dbReference type="EMBL" id="AXY76479.1"/>
    </source>
</evidence>
<dbReference type="CDD" id="cd06171">
    <property type="entry name" value="Sigma70_r4"/>
    <property type="match status" value="1"/>
</dbReference>
<proteinExistence type="inferred from homology"/>
<reference evidence="9 10" key="1">
    <citation type="submission" date="2018-09" db="EMBL/GenBank/DDBJ databases">
        <title>Genome sequencing of strain 6GH32-13.</title>
        <authorList>
            <person name="Weon H.-Y."/>
            <person name="Heo J."/>
            <person name="Kwon S.-W."/>
        </authorList>
    </citation>
    <scope>NUCLEOTIDE SEQUENCE [LARGE SCALE GENOMIC DNA]</scope>
    <source>
        <strain evidence="9 10">5GH32-13</strain>
    </source>
</reference>
<keyword evidence="10" id="KW-1185">Reference proteome</keyword>
<dbReference type="PROSITE" id="PS01063">
    <property type="entry name" value="SIGMA70_ECF"/>
    <property type="match status" value="1"/>
</dbReference>
<evidence type="ECO:0000256" key="3">
    <source>
        <dbReference type="ARBA" id="ARBA00023082"/>
    </source>
</evidence>
<dbReference type="GO" id="GO:0006352">
    <property type="term" value="P:DNA-templated transcription initiation"/>
    <property type="evidence" value="ECO:0007669"/>
    <property type="project" value="InterPro"/>
</dbReference>
<evidence type="ECO:0000259" key="7">
    <source>
        <dbReference type="Pfam" id="PF04542"/>
    </source>
</evidence>
<dbReference type="GO" id="GO:0003677">
    <property type="term" value="F:DNA binding"/>
    <property type="evidence" value="ECO:0007669"/>
    <property type="project" value="UniProtKB-KW"/>
</dbReference>
<dbReference type="EMBL" id="CP032157">
    <property type="protein sequence ID" value="AXY76479.1"/>
    <property type="molecule type" value="Genomic_DNA"/>
</dbReference>
<dbReference type="InterPro" id="IPR039425">
    <property type="entry name" value="RNA_pol_sigma-70-like"/>
</dbReference>
<dbReference type="NCBIfam" id="TIGR02937">
    <property type="entry name" value="sigma70-ECF"/>
    <property type="match status" value="1"/>
</dbReference>
<comment type="similarity">
    <text evidence="1 6">Belongs to the sigma-70 factor family. ECF subfamily.</text>
</comment>
<accession>A0A3B7MT94</accession>
<dbReference type="Pfam" id="PF04542">
    <property type="entry name" value="Sigma70_r2"/>
    <property type="match status" value="1"/>
</dbReference>
<protein>
    <recommendedName>
        <fullName evidence="6">RNA polymerase sigma factor</fullName>
    </recommendedName>
</protein>
<dbReference type="Gene3D" id="1.10.10.10">
    <property type="entry name" value="Winged helix-like DNA-binding domain superfamily/Winged helix DNA-binding domain"/>
    <property type="match status" value="1"/>
</dbReference>
<dbReference type="Gene3D" id="1.10.1740.10">
    <property type="match status" value="1"/>
</dbReference>
<dbReference type="InterPro" id="IPR013325">
    <property type="entry name" value="RNA_pol_sigma_r2"/>
</dbReference>
<sequence>MLYEQFAQKMFSICVRMTGNRPDAEDILQESFITAFNSLHQLREQHLFEPWLRRIIVTECIRHVKKVVRWQPVEEEFMNFPNAETDNWLQGISFEQIHQEIKALPGGCREVFNLYVIENYSHQQIADALEITLSTSKSQYHRARQLLKERLLKQLVRHG</sequence>
<keyword evidence="3 6" id="KW-0731">Sigma factor</keyword>
<dbReference type="InterPro" id="IPR036388">
    <property type="entry name" value="WH-like_DNA-bd_sf"/>
</dbReference>
<evidence type="ECO:0000256" key="4">
    <source>
        <dbReference type="ARBA" id="ARBA00023125"/>
    </source>
</evidence>
<gene>
    <name evidence="9" type="ORF">D3H65_21855</name>
</gene>
<dbReference type="InterPro" id="IPR013324">
    <property type="entry name" value="RNA_pol_sigma_r3/r4-like"/>
</dbReference>
<dbReference type="InterPro" id="IPR014284">
    <property type="entry name" value="RNA_pol_sigma-70_dom"/>
</dbReference>
<dbReference type="Proteomes" id="UP000263900">
    <property type="component" value="Chromosome"/>
</dbReference>
<dbReference type="OrthoDB" id="1056775at2"/>
<keyword evidence="4 6" id="KW-0238">DNA-binding</keyword>
<name>A0A3B7MT94_9BACT</name>
<dbReference type="SUPFAM" id="SSF88946">
    <property type="entry name" value="Sigma2 domain of RNA polymerase sigma factors"/>
    <property type="match status" value="1"/>
</dbReference>
<evidence type="ECO:0000256" key="5">
    <source>
        <dbReference type="ARBA" id="ARBA00023163"/>
    </source>
</evidence>
<keyword evidence="5 6" id="KW-0804">Transcription</keyword>
<dbReference type="InterPro" id="IPR013249">
    <property type="entry name" value="RNA_pol_sigma70_r4_t2"/>
</dbReference>
<organism evidence="9 10">
    <name type="scientific">Paraflavitalea soli</name>
    <dbReference type="NCBI Taxonomy" id="2315862"/>
    <lineage>
        <taxon>Bacteria</taxon>
        <taxon>Pseudomonadati</taxon>
        <taxon>Bacteroidota</taxon>
        <taxon>Chitinophagia</taxon>
        <taxon>Chitinophagales</taxon>
        <taxon>Chitinophagaceae</taxon>
        <taxon>Paraflavitalea</taxon>
    </lineage>
</organism>
<evidence type="ECO:0000256" key="6">
    <source>
        <dbReference type="RuleBase" id="RU000716"/>
    </source>
</evidence>
<dbReference type="Pfam" id="PF08281">
    <property type="entry name" value="Sigma70_r4_2"/>
    <property type="match status" value="1"/>
</dbReference>
<dbReference type="GO" id="GO:0016987">
    <property type="term" value="F:sigma factor activity"/>
    <property type="evidence" value="ECO:0007669"/>
    <property type="project" value="UniProtKB-KW"/>
</dbReference>
<dbReference type="InterPro" id="IPR000838">
    <property type="entry name" value="RNA_pol_sigma70_ECF_CS"/>
</dbReference>
<dbReference type="PANTHER" id="PTHR43133:SF46">
    <property type="entry name" value="RNA POLYMERASE SIGMA-70 FACTOR ECF SUBFAMILY"/>
    <property type="match status" value="1"/>
</dbReference>
<feature type="domain" description="RNA polymerase sigma factor 70 region 4 type 2" evidence="8">
    <location>
        <begin position="95"/>
        <end position="147"/>
    </location>
</feature>
<evidence type="ECO:0000256" key="2">
    <source>
        <dbReference type="ARBA" id="ARBA00023015"/>
    </source>
</evidence>